<sequence>MATRRPCCMACMVVFPTDSGLKRHYSQVQKCGKTWKASIRKLVIAQKPGEPPVEPLSPPDVSVQDVDLDDVWDVPAGGHDFVEGSSSGFPRVIDNLPLRSNSLEPSARVRTDSMMLQEFPSEYEAGKRRGTRQTRWERMRDDRVSGHKDRWGGFEDQEQWELARWMMKSGLSQGEIDKFLKLSITQNKTRPIFHNKRAFFQLIDDLPTSRIPEFDCEIIEVEGTQVDENGNKRVEHLELWRWDPIACIQEITGNPALRDHISYAPVKLFTDDSCDEQVFNEMRTAEWWWDVQFELPKGSTVVPVILASDATRLSNFGGDKTAWPVYITIGNVDKGIRRQPNRWAMILLGYLPTSKLECFPEAQRSAQKRQLFHYAMSQILAPLREAGLNGVEMTCADGYVRRVHPILAAYVADFPEQCLGKYKVSEPRWEPNILDILEAEYQNKHSTAKIDGFKRGISLLKQWTGTEAKHLEKVFLGALAGAVDAEAFHAARAIIDFIYYAQFSSHSTKTLQYMQDALIEFHKYKHIFKKHKIREHFNIPKLHSMLHYVSSIWTHGTLDGYNTELPERLHINLAKEGYRASNRRNYVQQMIKWLRCQESIDAYIAFLSWVMPNYQAIDLEEEDEEEEEELETEENLSLPVDEQSDDDDEALPCPEGSTSWFGHTVHTLAKRVPHPSMSVQTLIEHHGATNFIPSLRIFMQQYHPRFGGPPEKDTIRATPIKPPVRAGRLPTPAYFDTALVDREGLAEAMGIEAVNVVQIRVIFKLPPEFEYPHALAYVEYFTGRRILSDTYSMWSVRRAMQEGKRKAGIIRLDTIRSACQLFPRFGHACPPSWTSSNTLEVCESFYVSPYLSKYFFNALSVPTSILQGLPNGLEYNTDSDTDSDMDTDDG</sequence>
<accession>A0A0C9UMP3</accession>
<dbReference type="HOGENOM" id="CLU_006344_4_2_1"/>
<feature type="compositionally biased region" description="Acidic residues" evidence="1">
    <location>
        <begin position="620"/>
        <end position="634"/>
    </location>
</feature>
<reference evidence="2 3" key="1">
    <citation type="submission" date="2014-06" db="EMBL/GenBank/DDBJ databases">
        <title>Evolutionary Origins and Diversification of the Mycorrhizal Mutualists.</title>
        <authorList>
            <consortium name="DOE Joint Genome Institute"/>
            <consortium name="Mycorrhizal Genomics Consortium"/>
            <person name="Kohler A."/>
            <person name="Kuo A."/>
            <person name="Nagy L.G."/>
            <person name="Floudas D."/>
            <person name="Copeland A."/>
            <person name="Barry K.W."/>
            <person name="Cichocki N."/>
            <person name="Veneault-Fourrey C."/>
            <person name="LaButti K."/>
            <person name="Lindquist E.A."/>
            <person name="Lipzen A."/>
            <person name="Lundell T."/>
            <person name="Morin E."/>
            <person name="Murat C."/>
            <person name="Riley R."/>
            <person name="Ohm R."/>
            <person name="Sun H."/>
            <person name="Tunlid A."/>
            <person name="Henrissat B."/>
            <person name="Grigoriev I.V."/>
            <person name="Hibbett D.S."/>
            <person name="Martin F."/>
        </authorList>
    </citation>
    <scope>NUCLEOTIDE SEQUENCE [LARGE SCALE GENOMIC DNA]</scope>
    <source>
        <strain evidence="2 3">SS14</strain>
    </source>
</reference>
<gene>
    <name evidence="2" type="ORF">M422DRAFT_261445</name>
</gene>
<dbReference type="Proteomes" id="UP000054279">
    <property type="component" value="Unassembled WGS sequence"/>
</dbReference>
<evidence type="ECO:0008006" key="4">
    <source>
        <dbReference type="Google" id="ProtNLM"/>
    </source>
</evidence>
<protein>
    <recommendedName>
        <fullName evidence="4">C2H2-type domain-containing protein</fullName>
    </recommendedName>
</protein>
<dbReference type="EMBL" id="KN837181">
    <property type="protein sequence ID" value="KIJ36119.1"/>
    <property type="molecule type" value="Genomic_DNA"/>
</dbReference>
<dbReference type="AlphaFoldDB" id="A0A0C9UMP3"/>
<proteinExistence type="predicted"/>
<evidence type="ECO:0000256" key="1">
    <source>
        <dbReference type="SAM" id="MobiDB-lite"/>
    </source>
</evidence>
<evidence type="ECO:0000313" key="3">
    <source>
        <dbReference type="Proteomes" id="UP000054279"/>
    </source>
</evidence>
<dbReference type="InterPro" id="IPR041078">
    <property type="entry name" value="Plavaka"/>
</dbReference>
<dbReference type="Pfam" id="PF18759">
    <property type="entry name" value="Plavaka"/>
    <property type="match status" value="1"/>
</dbReference>
<dbReference type="OrthoDB" id="2418900at2759"/>
<name>A0A0C9UMP3_SPHS4</name>
<organism evidence="2 3">
    <name type="scientific">Sphaerobolus stellatus (strain SS14)</name>
    <dbReference type="NCBI Taxonomy" id="990650"/>
    <lineage>
        <taxon>Eukaryota</taxon>
        <taxon>Fungi</taxon>
        <taxon>Dikarya</taxon>
        <taxon>Basidiomycota</taxon>
        <taxon>Agaricomycotina</taxon>
        <taxon>Agaricomycetes</taxon>
        <taxon>Phallomycetidae</taxon>
        <taxon>Geastrales</taxon>
        <taxon>Sphaerobolaceae</taxon>
        <taxon>Sphaerobolus</taxon>
    </lineage>
</organism>
<keyword evidence="3" id="KW-1185">Reference proteome</keyword>
<evidence type="ECO:0000313" key="2">
    <source>
        <dbReference type="EMBL" id="KIJ36119.1"/>
    </source>
</evidence>
<feature type="region of interest" description="Disordered" evidence="1">
    <location>
        <begin position="620"/>
        <end position="658"/>
    </location>
</feature>